<feature type="non-terminal residue" evidence="2">
    <location>
        <position position="1"/>
    </location>
</feature>
<dbReference type="Proteomes" id="UP000824469">
    <property type="component" value="Unassembled WGS sequence"/>
</dbReference>
<feature type="non-terminal residue" evidence="2">
    <location>
        <position position="58"/>
    </location>
</feature>
<name>A0AA38CDH9_TAXCH</name>
<dbReference type="EMBL" id="JAHRHJ020000010">
    <property type="protein sequence ID" value="KAH9298160.1"/>
    <property type="molecule type" value="Genomic_DNA"/>
</dbReference>
<keyword evidence="3" id="KW-1185">Reference proteome</keyword>
<feature type="region of interest" description="Disordered" evidence="1">
    <location>
        <begin position="1"/>
        <end position="38"/>
    </location>
</feature>
<feature type="compositionally biased region" description="Polar residues" evidence="1">
    <location>
        <begin position="1"/>
        <end position="17"/>
    </location>
</feature>
<evidence type="ECO:0000313" key="3">
    <source>
        <dbReference type="Proteomes" id="UP000824469"/>
    </source>
</evidence>
<dbReference type="AlphaFoldDB" id="A0AA38CDH9"/>
<proteinExistence type="predicted"/>
<accession>A0AA38CDH9</accession>
<sequence>EVVGGSVTSHTTQTGAAGSSYHYSAERHPTGAGSYSHYPVGYTADIARGLGGGGSRAT</sequence>
<gene>
    <name evidence="2" type="ORF">KI387_029842</name>
</gene>
<evidence type="ECO:0000256" key="1">
    <source>
        <dbReference type="SAM" id="MobiDB-lite"/>
    </source>
</evidence>
<organism evidence="2 3">
    <name type="scientific">Taxus chinensis</name>
    <name type="common">Chinese yew</name>
    <name type="synonym">Taxus wallichiana var. chinensis</name>
    <dbReference type="NCBI Taxonomy" id="29808"/>
    <lineage>
        <taxon>Eukaryota</taxon>
        <taxon>Viridiplantae</taxon>
        <taxon>Streptophyta</taxon>
        <taxon>Embryophyta</taxon>
        <taxon>Tracheophyta</taxon>
        <taxon>Spermatophyta</taxon>
        <taxon>Pinopsida</taxon>
        <taxon>Pinidae</taxon>
        <taxon>Conifers II</taxon>
        <taxon>Cupressales</taxon>
        <taxon>Taxaceae</taxon>
        <taxon>Taxus</taxon>
    </lineage>
</organism>
<evidence type="ECO:0000313" key="2">
    <source>
        <dbReference type="EMBL" id="KAH9298160.1"/>
    </source>
</evidence>
<comment type="caution">
    <text evidence="2">The sequence shown here is derived from an EMBL/GenBank/DDBJ whole genome shotgun (WGS) entry which is preliminary data.</text>
</comment>
<reference evidence="2 3" key="1">
    <citation type="journal article" date="2021" name="Nat. Plants">
        <title>The Taxus genome provides insights into paclitaxel biosynthesis.</title>
        <authorList>
            <person name="Xiong X."/>
            <person name="Gou J."/>
            <person name="Liao Q."/>
            <person name="Li Y."/>
            <person name="Zhou Q."/>
            <person name="Bi G."/>
            <person name="Li C."/>
            <person name="Du R."/>
            <person name="Wang X."/>
            <person name="Sun T."/>
            <person name="Guo L."/>
            <person name="Liang H."/>
            <person name="Lu P."/>
            <person name="Wu Y."/>
            <person name="Zhang Z."/>
            <person name="Ro D.K."/>
            <person name="Shang Y."/>
            <person name="Huang S."/>
            <person name="Yan J."/>
        </authorList>
    </citation>
    <scope>NUCLEOTIDE SEQUENCE [LARGE SCALE GENOMIC DNA]</scope>
    <source>
        <strain evidence="2">Ta-2019</strain>
    </source>
</reference>
<protein>
    <submittedName>
        <fullName evidence="2">Uncharacterized protein</fullName>
    </submittedName>
</protein>